<evidence type="ECO:0000313" key="2">
    <source>
        <dbReference type="EMBL" id="GAA3680244.1"/>
    </source>
</evidence>
<feature type="region of interest" description="Disordered" evidence="1">
    <location>
        <begin position="1"/>
        <end position="24"/>
    </location>
</feature>
<protein>
    <submittedName>
        <fullName evidence="2">Uncharacterized protein</fullName>
    </submittedName>
</protein>
<keyword evidence="3" id="KW-1185">Reference proteome</keyword>
<feature type="region of interest" description="Disordered" evidence="1">
    <location>
        <begin position="40"/>
        <end position="86"/>
    </location>
</feature>
<proteinExistence type="predicted"/>
<feature type="compositionally biased region" description="Polar residues" evidence="1">
    <location>
        <begin position="48"/>
        <end position="59"/>
    </location>
</feature>
<name>A0ABP7C6S3_9PSEU</name>
<comment type="caution">
    <text evidence="2">The sequence shown here is derived from an EMBL/GenBank/DDBJ whole genome shotgun (WGS) entry which is preliminary data.</text>
</comment>
<gene>
    <name evidence="2" type="ORF">GCM10022267_78720</name>
</gene>
<evidence type="ECO:0000313" key="3">
    <source>
        <dbReference type="Proteomes" id="UP001500711"/>
    </source>
</evidence>
<evidence type="ECO:0000256" key="1">
    <source>
        <dbReference type="SAM" id="MobiDB-lite"/>
    </source>
</evidence>
<dbReference type="Proteomes" id="UP001500711">
    <property type="component" value="Unassembled WGS sequence"/>
</dbReference>
<reference evidence="3" key="1">
    <citation type="journal article" date="2019" name="Int. J. Syst. Evol. Microbiol.">
        <title>The Global Catalogue of Microorganisms (GCM) 10K type strain sequencing project: providing services to taxonomists for standard genome sequencing and annotation.</title>
        <authorList>
            <consortium name="The Broad Institute Genomics Platform"/>
            <consortium name="The Broad Institute Genome Sequencing Center for Infectious Disease"/>
            <person name="Wu L."/>
            <person name="Ma J."/>
        </authorList>
    </citation>
    <scope>NUCLEOTIDE SEQUENCE [LARGE SCALE GENOMIC DNA]</scope>
    <source>
        <strain evidence="3">JCM 17494</strain>
    </source>
</reference>
<sequence length="86" mass="8550">MVSVGDGGAVVDEDDGTAVSDMLGGGLEDDAAAALVGWAESSPDPKNPTIQITSSSVTSAAPIAATRRRQYTEEGSGPVGSITART</sequence>
<organism evidence="2 3">
    <name type="scientific">Lentzea roselyniae</name>
    <dbReference type="NCBI Taxonomy" id="531940"/>
    <lineage>
        <taxon>Bacteria</taxon>
        <taxon>Bacillati</taxon>
        <taxon>Actinomycetota</taxon>
        <taxon>Actinomycetes</taxon>
        <taxon>Pseudonocardiales</taxon>
        <taxon>Pseudonocardiaceae</taxon>
        <taxon>Lentzea</taxon>
    </lineage>
</organism>
<dbReference type="EMBL" id="BAABBE010000036">
    <property type="protein sequence ID" value="GAA3680244.1"/>
    <property type="molecule type" value="Genomic_DNA"/>
</dbReference>
<accession>A0ABP7C6S3</accession>